<name>A0ABU3VKB2_9RHOB</name>
<sequence length="447" mass="47188">MTIDLKLLGESFADAELARPVGRVVGVRGGAVQIAGLADVAHIGDHLALRRRPGPELAGEVLQIDQDIVYMLPDSAADGVAIGDRAILYPMPAFAPGDHWVGRVVDPYGAPLDGKPLLRGSDARNIMAAPPPAVDRLPLGARVGTGLSVLNTMLPIVEGQRVGLFAGSGVGKSRLLAQLACHMASDIVVIALIGERGREVNDFVDRVLGPEGMKRAVVVAATSDQSALTRRRCAWAAMSVAEHFRDQGRNVLFLADSVTRFAEAHREIAVAGGEAPALRGFPPSVTPLITALCERAGPGKLGQGHITAVFSVLVAGSDMDEPVADIMRGVLDGHIVLNREIAERGRFPAIDVGKSVSRSLPDAASEAENEIIGEVRKLLGTYEQSEVMIKAGLYAEGADPVLDQAVKVWPELDAFFAKPEPDGVRNSFDRLGLILRRAQGPGGGRAP</sequence>
<dbReference type="EMBL" id="JASMWN010000026">
    <property type="protein sequence ID" value="MDU9006594.1"/>
    <property type="molecule type" value="Genomic_DNA"/>
</dbReference>
<dbReference type="InterPro" id="IPR005714">
    <property type="entry name" value="ATPase_T3SS_FliI/YscN"/>
</dbReference>
<proteinExistence type="predicted"/>
<evidence type="ECO:0000256" key="7">
    <source>
        <dbReference type="ARBA" id="ARBA00022967"/>
    </source>
</evidence>
<dbReference type="Proteomes" id="UP001255416">
    <property type="component" value="Unassembled WGS sequence"/>
</dbReference>
<dbReference type="InterPro" id="IPR020003">
    <property type="entry name" value="ATPase_a/bsu_AS"/>
</dbReference>
<accession>A0ABU3VKB2</accession>
<dbReference type="NCBIfam" id="TIGR01026">
    <property type="entry name" value="fliI_yscN"/>
    <property type="match status" value="1"/>
</dbReference>
<dbReference type="SMART" id="SM00382">
    <property type="entry name" value="AAA"/>
    <property type="match status" value="1"/>
</dbReference>
<comment type="subcellular location">
    <subcellularLocation>
        <location evidence="1">Cytoplasm</location>
    </subcellularLocation>
</comment>
<reference evidence="11" key="1">
    <citation type="submission" date="2023-05" db="EMBL/GenBank/DDBJ databases">
        <title>Sedimentitalea sp. nov. JM2-8.</title>
        <authorList>
            <person name="Huang J."/>
        </authorList>
    </citation>
    <scope>NUCLEOTIDE SEQUENCE [LARGE SCALE GENOMIC DNA]</scope>
    <source>
        <strain evidence="11">KHS03</strain>
    </source>
</reference>
<dbReference type="InterPro" id="IPR003593">
    <property type="entry name" value="AAA+_ATPase"/>
</dbReference>
<evidence type="ECO:0000256" key="8">
    <source>
        <dbReference type="ARBA" id="ARBA00034006"/>
    </source>
</evidence>
<feature type="domain" description="AAA+ ATPase" evidence="9">
    <location>
        <begin position="158"/>
        <end position="342"/>
    </location>
</feature>
<keyword evidence="5" id="KW-0067">ATP-binding</keyword>
<keyword evidence="7" id="KW-1278">Translocase</keyword>
<dbReference type="PANTHER" id="PTHR15184:SF9">
    <property type="entry name" value="SPI-1 TYPE 3 SECRETION SYSTEM ATPASE"/>
    <property type="match status" value="1"/>
</dbReference>
<organism evidence="10 11">
    <name type="scientific">Sedimentitalea todarodis</name>
    <dbReference type="NCBI Taxonomy" id="1631240"/>
    <lineage>
        <taxon>Bacteria</taxon>
        <taxon>Pseudomonadati</taxon>
        <taxon>Pseudomonadota</taxon>
        <taxon>Alphaproteobacteria</taxon>
        <taxon>Rhodobacterales</taxon>
        <taxon>Paracoccaceae</taxon>
        <taxon>Sedimentitalea</taxon>
    </lineage>
</organism>
<dbReference type="InterPro" id="IPR050053">
    <property type="entry name" value="ATPase_alpha/beta_chains"/>
</dbReference>
<keyword evidence="4" id="KW-0547">Nucleotide-binding</keyword>
<evidence type="ECO:0000256" key="1">
    <source>
        <dbReference type="ARBA" id="ARBA00004496"/>
    </source>
</evidence>
<evidence type="ECO:0000313" key="11">
    <source>
        <dbReference type="Proteomes" id="UP001255416"/>
    </source>
</evidence>
<dbReference type="SUPFAM" id="SSF52540">
    <property type="entry name" value="P-loop containing nucleoside triphosphate hydrolases"/>
    <property type="match status" value="1"/>
</dbReference>
<keyword evidence="3" id="KW-0963">Cytoplasm</keyword>
<evidence type="ECO:0000256" key="6">
    <source>
        <dbReference type="ARBA" id="ARBA00022927"/>
    </source>
</evidence>
<evidence type="ECO:0000256" key="2">
    <source>
        <dbReference type="ARBA" id="ARBA00022448"/>
    </source>
</evidence>
<dbReference type="PROSITE" id="PS00152">
    <property type="entry name" value="ATPASE_ALPHA_BETA"/>
    <property type="match status" value="1"/>
</dbReference>
<dbReference type="InterPro" id="IPR027417">
    <property type="entry name" value="P-loop_NTPase"/>
</dbReference>
<dbReference type="Gene3D" id="3.40.50.12240">
    <property type="match status" value="1"/>
</dbReference>
<dbReference type="Pfam" id="PF18269">
    <property type="entry name" value="T3SS_ATPase_C"/>
    <property type="match status" value="1"/>
</dbReference>
<keyword evidence="6" id="KW-0653">Protein transport</keyword>
<keyword evidence="2" id="KW-0813">Transport</keyword>
<evidence type="ECO:0000313" key="10">
    <source>
        <dbReference type="EMBL" id="MDU9006594.1"/>
    </source>
</evidence>
<dbReference type="InterPro" id="IPR000194">
    <property type="entry name" value="ATPase_F1/V1/A1_a/bsu_nucl-bd"/>
</dbReference>
<gene>
    <name evidence="10" type="ORF">QO231_22410</name>
</gene>
<dbReference type="Pfam" id="PF00006">
    <property type="entry name" value="ATP-synt_ab"/>
    <property type="match status" value="1"/>
</dbReference>
<dbReference type="CDD" id="cd01136">
    <property type="entry name" value="ATPase_flagellum-secretory_path_III"/>
    <property type="match status" value="1"/>
</dbReference>
<comment type="catalytic activity">
    <reaction evidence="8">
        <text>ATP + H2O + cellular proteinSide 1 = ADP + phosphate + cellular proteinSide 2.</text>
        <dbReference type="EC" id="7.4.2.8"/>
    </reaction>
</comment>
<evidence type="ECO:0000256" key="5">
    <source>
        <dbReference type="ARBA" id="ARBA00022840"/>
    </source>
</evidence>
<dbReference type="PANTHER" id="PTHR15184">
    <property type="entry name" value="ATP SYNTHASE"/>
    <property type="match status" value="1"/>
</dbReference>
<evidence type="ECO:0000256" key="4">
    <source>
        <dbReference type="ARBA" id="ARBA00022741"/>
    </source>
</evidence>
<keyword evidence="11" id="KW-1185">Reference proteome</keyword>
<evidence type="ECO:0000259" key="9">
    <source>
        <dbReference type="SMART" id="SM00382"/>
    </source>
</evidence>
<dbReference type="InterPro" id="IPR040627">
    <property type="entry name" value="T3SS_ATPase_C"/>
</dbReference>
<dbReference type="RefSeq" id="WP_316781778.1">
    <property type="nucleotide sequence ID" value="NZ_JASMWN010000026.1"/>
</dbReference>
<comment type="caution">
    <text evidence="10">The sequence shown here is derived from an EMBL/GenBank/DDBJ whole genome shotgun (WGS) entry which is preliminary data.</text>
</comment>
<evidence type="ECO:0000256" key="3">
    <source>
        <dbReference type="ARBA" id="ARBA00022490"/>
    </source>
</evidence>
<protein>
    <submittedName>
        <fullName evidence="10">FliI/YscN family ATPase</fullName>
    </submittedName>
</protein>